<protein>
    <submittedName>
        <fullName evidence="1">Uncharacterized protein</fullName>
    </submittedName>
</protein>
<organism evidence="1 2">
    <name type="scientific">Karstenula rhodostoma CBS 690.94</name>
    <dbReference type="NCBI Taxonomy" id="1392251"/>
    <lineage>
        <taxon>Eukaryota</taxon>
        <taxon>Fungi</taxon>
        <taxon>Dikarya</taxon>
        <taxon>Ascomycota</taxon>
        <taxon>Pezizomycotina</taxon>
        <taxon>Dothideomycetes</taxon>
        <taxon>Pleosporomycetidae</taxon>
        <taxon>Pleosporales</taxon>
        <taxon>Massarineae</taxon>
        <taxon>Didymosphaeriaceae</taxon>
        <taxon>Karstenula</taxon>
    </lineage>
</organism>
<evidence type="ECO:0000313" key="1">
    <source>
        <dbReference type="EMBL" id="KAF2447931.1"/>
    </source>
</evidence>
<dbReference type="Proteomes" id="UP000799764">
    <property type="component" value="Unassembled WGS sequence"/>
</dbReference>
<evidence type="ECO:0000313" key="2">
    <source>
        <dbReference type="Proteomes" id="UP000799764"/>
    </source>
</evidence>
<accession>A0A9P4PPC7</accession>
<gene>
    <name evidence="1" type="ORF">P171DRAFT_429525</name>
</gene>
<dbReference type="EMBL" id="MU001496">
    <property type="protein sequence ID" value="KAF2447931.1"/>
    <property type="molecule type" value="Genomic_DNA"/>
</dbReference>
<proteinExistence type="predicted"/>
<dbReference type="AlphaFoldDB" id="A0A9P4PPC7"/>
<dbReference type="OrthoDB" id="3778539at2759"/>
<name>A0A9P4PPC7_9PLEO</name>
<keyword evidence="2" id="KW-1185">Reference proteome</keyword>
<comment type="caution">
    <text evidence="1">The sequence shown here is derived from an EMBL/GenBank/DDBJ whole genome shotgun (WGS) entry which is preliminary data.</text>
</comment>
<sequence length="122" mass="13407">MPTLTLAPVCYKIDKEIHPTHSCEIRTCSHAVSHVREPTIRYSLPCQDGDRSKQPPDFFSSTFLVFAHEEPTHGDPIPLQYGPPRSVWYCGNCGDGPHSIMVATVCSSCGHTKDGCCTDSTI</sequence>
<reference evidence="1" key="1">
    <citation type="journal article" date="2020" name="Stud. Mycol.">
        <title>101 Dothideomycetes genomes: a test case for predicting lifestyles and emergence of pathogens.</title>
        <authorList>
            <person name="Haridas S."/>
            <person name="Albert R."/>
            <person name="Binder M."/>
            <person name="Bloem J."/>
            <person name="Labutti K."/>
            <person name="Salamov A."/>
            <person name="Andreopoulos B."/>
            <person name="Baker S."/>
            <person name="Barry K."/>
            <person name="Bills G."/>
            <person name="Bluhm B."/>
            <person name="Cannon C."/>
            <person name="Castanera R."/>
            <person name="Culley D."/>
            <person name="Daum C."/>
            <person name="Ezra D."/>
            <person name="Gonzalez J."/>
            <person name="Henrissat B."/>
            <person name="Kuo A."/>
            <person name="Liang C."/>
            <person name="Lipzen A."/>
            <person name="Lutzoni F."/>
            <person name="Magnuson J."/>
            <person name="Mondo S."/>
            <person name="Nolan M."/>
            <person name="Ohm R."/>
            <person name="Pangilinan J."/>
            <person name="Park H.-J."/>
            <person name="Ramirez L."/>
            <person name="Alfaro M."/>
            <person name="Sun H."/>
            <person name="Tritt A."/>
            <person name="Yoshinaga Y."/>
            <person name="Zwiers L.-H."/>
            <person name="Turgeon B."/>
            <person name="Goodwin S."/>
            <person name="Spatafora J."/>
            <person name="Crous P."/>
            <person name="Grigoriev I."/>
        </authorList>
    </citation>
    <scope>NUCLEOTIDE SEQUENCE</scope>
    <source>
        <strain evidence="1">CBS 690.94</strain>
    </source>
</reference>